<keyword evidence="3" id="KW-1003">Cell membrane</keyword>
<keyword evidence="7" id="KW-0067">ATP-binding</keyword>
<accession>A0AAC9KCI4</accession>
<dbReference type="InterPro" id="IPR003593">
    <property type="entry name" value="AAA+_ATPase"/>
</dbReference>
<name>A0AAC9KCI4_9PROT</name>
<evidence type="ECO:0000256" key="7">
    <source>
        <dbReference type="ARBA" id="ARBA00022840"/>
    </source>
</evidence>
<dbReference type="GO" id="GO:0005886">
    <property type="term" value="C:plasma membrane"/>
    <property type="evidence" value="ECO:0007669"/>
    <property type="project" value="UniProtKB-SubCell"/>
</dbReference>
<dbReference type="Pfam" id="PF00005">
    <property type="entry name" value="ABC_tran"/>
    <property type="match status" value="1"/>
</dbReference>
<evidence type="ECO:0000256" key="9">
    <source>
        <dbReference type="ARBA" id="ARBA00023136"/>
    </source>
</evidence>
<evidence type="ECO:0000256" key="6">
    <source>
        <dbReference type="ARBA" id="ARBA00022801"/>
    </source>
</evidence>
<proteinExistence type="predicted"/>
<evidence type="ECO:0000256" key="5">
    <source>
        <dbReference type="ARBA" id="ARBA00022741"/>
    </source>
</evidence>
<evidence type="ECO:0000256" key="8">
    <source>
        <dbReference type="ARBA" id="ARBA00022989"/>
    </source>
</evidence>
<evidence type="ECO:0000256" key="3">
    <source>
        <dbReference type="ARBA" id="ARBA00022475"/>
    </source>
</evidence>
<keyword evidence="8 10" id="KW-1133">Transmembrane helix</keyword>
<feature type="domain" description="ABC transporter" evidence="11">
    <location>
        <begin position="500"/>
        <end position="735"/>
    </location>
</feature>
<dbReference type="Pfam" id="PF00664">
    <property type="entry name" value="ABC_membrane"/>
    <property type="match status" value="1"/>
</dbReference>
<dbReference type="PANTHER" id="PTHR43394">
    <property type="entry name" value="ATP-DEPENDENT PERMEASE MDL1, MITOCHONDRIAL"/>
    <property type="match status" value="1"/>
</dbReference>
<feature type="transmembrane region" description="Helical" evidence="10">
    <location>
        <begin position="297"/>
        <end position="315"/>
    </location>
</feature>
<dbReference type="AlphaFoldDB" id="A0AAC9KCI4"/>
<dbReference type="InterPro" id="IPR027417">
    <property type="entry name" value="P-loop_NTPase"/>
</dbReference>
<evidence type="ECO:0000259" key="12">
    <source>
        <dbReference type="PROSITE" id="PS50929"/>
    </source>
</evidence>
<keyword evidence="6" id="KW-0378">Hydrolase</keyword>
<dbReference type="Gene3D" id="1.20.1560.10">
    <property type="entry name" value="ABC transporter type 1, transmembrane domain"/>
    <property type="match status" value="1"/>
</dbReference>
<dbReference type="Gene3D" id="3.90.70.10">
    <property type="entry name" value="Cysteine proteinases"/>
    <property type="match status" value="1"/>
</dbReference>
<protein>
    <submittedName>
        <fullName evidence="14">Type I protein secretion transmembrane subunit</fullName>
    </submittedName>
</protein>
<keyword evidence="9 10" id="KW-0472">Membrane</keyword>
<evidence type="ECO:0000259" key="13">
    <source>
        <dbReference type="PROSITE" id="PS50990"/>
    </source>
</evidence>
<evidence type="ECO:0000256" key="4">
    <source>
        <dbReference type="ARBA" id="ARBA00022692"/>
    </source>
</evidence>
<dbReference type="PROSITE" id="PS00211">
    <property type="entry name" value="ABC_TRANSPORTER_1"/>
    <property type="match status" value="1"/>
</dbReference>
<dbReference type="Gene3D" id="3.40.50.300">
    <property type="entry name" value="P-loop containing nucleotide triphosphate hydrolases"/>
    <property type="match status" value="1"/>
</dbReference>
<dbReference type="SUPFAM" id="SSF52540">
    <property type="entry name" value="P-loop containing nucleoside triphosphate hydrolases"/>
    <property type="match status" value="1"/>
</dbReference>
<dbReference type="PROSITE" id="PS50990">
    <property type="entry name" value="PEPTIDASE_C39"/>
    <property type="match status" value="1"/>
</dbReference>
<feature type="transmembrane region" description="Helical" evidence="10">
    <location>
        <begin position="182"/>
        <end position="207"/>
    </location>
</feature>
<dbReference type="GO" id="GO:0015421">
    <property type="term" value="F:ABC-type oligopeptide transporter activity"/>
    <property type="evidence" value="ECO:0007669"/>
    <property type="project" value="TreeGrafter"/>
</dbReference>
<dbReference type="RefSeq" id="WP_072571759.1">
    <property type="nucleotide sequence ID" value="NZ_CP018191.1"/>
</dbReference>
<evidence type="ECO:0000256" key="10">
    <source>
        <dbReference type="SAM" id="Phobius"/>
    </source>
</evidence>
<dbReference type="InterPro" id="IPR036640">
    <property type="entry name" value="ABC1_TM_sf"/>
</dbReference>
<dbReference type="GO" id="GO:0006508">
    <property type="term" value="P:proteolysis"/>
    <property type="evidence" value="ECO:0007669"/>
    <property type="project" value="InterPro"/>
</dbReference>
<feature type="transmembrane region" description="Helical" evidence="10">
    <location>
        <begin position="321"/>
        <end position="340"/>
    </location>
</feature>
<dbReference type="CDD" id="cd18783">
    <property type="entry name" value="ABC_6TM_PrtD_LapB_HlyB_like"/>
    <property type="match status" value="1"/>
</dbReference>
<dbReference type="FunFam" id="3.40.50.300:FF:000221">
    <property type="entry name" value="Multidrug ABC transporter ATP-binding protein"/>
    <property type="match status" value="1"/>
</dbReference>
<dbReference type="GO" id="GO:0005524">
    <property type="term" value="F:ATP binding"/>
    <property type="evidence" value="ECO:0007669"/>
    <property type="project" value="UniProtKB-KW"/>
</dbReference>
<dbReference type="PROSITE" id="PS50893">
    <property type="entry name" value="ABC_TRANSPORTER_2"/>
    <property type="match status" value="1"/>
</dbReference>
<dbReference type="EMBL" id="CP018191">
    <property type="protein sequence ID" value="APH53415.1"/>
    <property type="molecule type" value="Genomic_DNA"/>
</dbReference>
<reference evidence="15" key="1">
    <citation type="submission" date="2016-11" db="EMBL/GenBank/DDBJ databases">
        <title>Comparative genomic and phenotypic analysis of Granulibacter bethesdensis clinical isolates from patients with chronic granulomatous disease.</title>
        <authorList>
            <person name="Zarember K.A."/>
            <person name="Porcella S.F."/>
            <person name="Chu J."/>
            <person name="Ding L."/>
            <person name="Dahlstrom E."/>
            <person name="Barbian K."/>
            <person name="Martens C."/>
            <person name="Sykora L."/>
            <person name="Kramer S."/>
            <person name="Pettinato A.M."/>
            <person name="Hong H."/>
            <person name="Wald G."/>
            <person name="Berg L.J."/>
            <person name="Rogge L.S."/>
            <person name="Greenberg D.E."/>
            <person name="Falcone E.L."/>
            <person name="Neves J.F."/>
            <person name="Simoes M.J."/>
            <person name="Casal M."/>
            <person name="Rodriguez-Lopez F.C."/>
            <person name="Zelazny A."/>
            <person name="Gallin J.I."/>
            <person name="Holland S.M."/>
        </authorList>
    </citation>
    <scope>NUCLEOTIDE SEQUENCE [LARGE SCALE GENOMIC DNA]</scope>
    <source>
        <strain evidence="15">NIH9.1</strain>
    </source>
</reference>
<sequence length="757" mass="82883">MQNNSDALPSSAQGPQREAALVDVENEALPPAVEARLAAVEEAGRFHGITLDRGLLRIISGETPSAAMLGQWAKDCGLSARGVRLSWGQLMKMKGTSPLVMLFKDGGAGLMVGVDPQRKIVFMKDPLAPRSDDPIAIDELRLSQAWDGDTLLIRSQRGVAEEDAPFNFSWLLGMVLKEKRNLVDIGVASITLSVLTIIPPMLVMTVIDKVIAHQSMSTLLLVSLILLVCVVFETVLGYTRREITQIVAARLDAKLALHIFNRLLVLPLEYFEQHPAGETTQRLYQVFRIRDFMTGKLLQTFLDFFTLIVLLPFLFYLSATLTWMVIGISVLITLTIVTFLNPMRRAVGKVVLAEIAKNTVMVETVHGIRTVKSMGLEPQQKEAWDVRAAISARARLAAGRLSNWPNTIVTPLERFIDRGVLLIGAYLALTHPDSGVAVGSLVAFMMLGGRVAAPLVGMARLLEDFEEVRTSVGEVGAVLNNPNESNALQNGLRPKFAGAISFDNVQFTYPGSKAPALCGVTFSVPAGTMLGLVGRSGSGKSTITRLLQGINRDYEGYVKIDGSDLREINLHHLRRSFGVVLQDNFLFRGTIRENIIAGRPGLTLEDVVRAARLAGAEEFIERMPQGYETFIQEGSANLSGGQRQRLAIARALISDPRLMILDEATSALDPESEALVNANLVRIGKGRTMVIVSHRLASLTECDLIVVMDQGRVEDMAPHAVLLERCTIYRQLWNQQNRHMEAAQKQGPVASMLAQGD</sequence>
<dbReference type="GO" id="GO:0016887">
    <property type="term" value="F:ATP hydrolysis activity"/>
    <property type="evidence" value="ECO:0007669"/>
    <property type="project" value="InterPro"/>
</dbReference>
<feature type="domain" description="Peptidase C39" evidence="13">
    <location>
        <begin position="25"/>
        <end position="153"/>
    </location>
</feature>
<dbReference type="InterPro" id="IPR003439">
    <property type="entry name" value="ABC_transporter-like_ATP-bd"/>
</dbReference>
<dbReference type="PROSITE" id="PS50929">
    <property type="entry name" value="ABC_TM1F"/>
    <property type="match status" value="1"/>
</dbReference>
<dbReference type="InterPro" id="IPR017871">
    <property type="entry name" value="ABC_transporter-like_CS"/>
</dbReference>
<feature type="transmembrane region" description="Helical" evidence="10">
    <location>
        <begin position="219"/>
        <end position="238"/>
    </location>
</feature>
<evidence type="ECO:0000313" key="14">
    <source>
        <dbReference type="EMBL" id="APH53415.1"/>
    </source>
</evidence>
<dbReference type="InterPro" id="IPR039421">
    <property type="entry name" value="Type_1_exporter"/>
</dbReference>
<keyword evidence="4 10" id="KW-0812">Transmembrane</keyword>
<dbReference type="SMART" id="SM00382">
    <property type="entry name" value="AAA"/>
    <property type="match status" value="1"/>
</dbReference>
<evidence type="ECO:0000313" key="15">
    <source>
        <dbReference type="Proteomes" id="UP000182373"/>
    </source>
</evidence>
<dbReference type="Proteomes" id="UP000182373">
    <property type="component" value="Chromosome"/>
</dbReference>
<feature type="domain" description="ABC transmembrane type-1" evidence="12">
    <location>
        <begin position="185"/>
        <end position="467"/>
    </location>
</feature>
<evidence type="ECO:0000256" key="2">
    <source>
        <dbReference type="ARBA" id="ARBA00022448"/>
    </source>
</evidence>
<comment type="subcellular location">
    <subcellularLocation>
        <location evidence="1">Cell membrane</location>
        <topology evidence="1">Multi-pass membrane protein</topology>
    </subcellularLocation>
</comment>
<dbReference type="PANTHER" id="PTHR43394:SF1">
    <property type="entry name" value="ATP-BINDING CASSETTE SUB-FAMILY B MEMBER 10, MITOCHONDRIAL"/>
    <property type="match status" value="1"/>
</dbReference>
<dbReference type="InterPro" id="IPR005074">
    <property type="entry name" value="Peptidase_C39"/>
</dbReference>
<organism evidence="14 15">
    <name type="scientific">Granulibacter bethesdensis</name>
    <dbReference type="NCBI Taxonomy" id="364410"/>
    <lineage>
        <taxon>Bacteria</taxon>
        <taxon>Pseudomonadati</taxon>
        <taxon>Pseudomonadota</taxon>
        <taxon>Alphaproteobacteria</taxon>
        <taxon>Acetobacterales</taxon>
        <taxon>Acetobacteraceae</taxon>
        <taxon>Granulibacter</taxon>
    </lineage>
</organism>
<keyword evidence="5" id="KW-0547">Nucleotide-binding</keyword>
<dbReference type="CDD" id="cd02259">
    <property type="entry name" value="Peptidase_C39_like"/>
    <property type="match status" value="1"/>
</dbReference>
<keyword evidence="2" id="KW-0813">Transport</keyword>
<gene>
    <name evidence="14" type="ORF">GbCGDNIH9_0193</name>
</gene>
<dbReference type="SUPFAM" id="SSF90123">
    <property type="entry name" value="ABC transporter transmembrane region"/>
    <property type="match status" value="1"/>
</dbReference>
<dbReference type="GO" id="GO:0008233">
    <property type="term" value="F:peptidase activity"/>
    <property type="evidence" value="ECO:0007669"/>
    <property type="project" value="InterPro"/>
</dbReference>
<dbReference type="InterPro" id="IPR011527">
    <property type="entry name" value="ABC1_TM_dom"/>
</dbReference>
<evidence type="ECO:0000256" key="1">
    <source>
        <dbReference type="ARBA" id="ARBA00004651"/>
    </source>
</evidence>
<evidence type="ECO:0000259" key="11">
    <source>
        <dbReference type="PROSITE" id="PS50893"/>
    </source>
</evidence>